<dbReference type="PANTHER" id="PTHR43464">
    <property type="entry name" value="METHYLTRANSFERASE"/>
    <property type="match status" value="1"/>
</dbReference>
<dbReference type="Pfam" id="PF13649">
    <property type="entry name" value="Methyltransf_25"/>
    <property type="match status" value="1"/>
</dbReference>
<dbReference type="PANTHER" id="PTHR43464:SF23">
    <property type="entry name" value="JUVENILE HORMONE ACID O-METHYLTRANSFERASE"/>
    <property type="match status" value="1"/>
</dbReference>
<keyword evidence="2" id="KW-0489">Methyltransferase</keyword>
<keyword evidence="2" id="KW-0808">Transferase</keyword>
<accession>A0A4R5A022</accession>
<comment type="caution">
    <text evidence="2">The sequence shown here is derived from an EMBL/GenBank/DDBJ whole genome shotgun (WGS) entry which is preliminary data.</text>
</comment>
<dbReference type="AlphaFoldDB" id="A0A4R5A022"/>
<proteinExistence type="predicted"/>
<dbReference type="RefSeq" id="WP_131903180.1">
    <property type="nucleotide sequence ID" value="NZ_SMKU01000471.1"/>
</dbReference>
<dbReference type="GO" id="GO:0010420">
    <property type="term" value="F:polyprenyldihydroxybenzoate methyltransferase activity"/>
    <property type="evidence" value="ECO:0007669"/>
    <property type="project" value="TreeGrafter"/>
</dbReference>
<dbReference type="InterPro" id="IPR041698">
    <property type="entry name" value="Methyltransf_25"/>
</dbReference>
<dbReference type="InterPro" id="IPR029063">
    <property type="entry name" value="SAM-dependent_MTases_sf"/>
</dbReference>
<organism evidence="2 3">
    <name type="scientific">Actinomadura rubrisoli</name>
    <dbReference type="NCBI Taxonomy" id="2530368"/>
    <lineage>
        <taxon>Bacteria</taxon>
        <taxon>Bacillati</taxon>
        <taxon>Actinomycetota</taxon>
        <taxon>Actinomycetes</taxon>
        <taxon>Streptosporangiales</taxon>
        <taxon>Thermomonosporaceae</taxon>
        <taxon>Actinomadura</taxon>
    </lineage>
</organism>
<dbReference type="CDD" id="cd02440">
    <property type="entry name" value="AdoMet_MTases"/>
    <property type="match status" value="1"/>
</dbReference>
<protein>
    <submittedName>
        <fullName evidence="2">Class I SAM-dependent methyltransferase</fullName>
    </submittedName>
</protein>
<evidence type="ECO:0000313" key="3">
    <source>
        <dbReference type="Proteomes" id="UP000294513"/>
    </source>
</evidence>
<sequence length="249" mass="27437">MSGRTRFDRLAKVYEDLAATPFRRHLEMPSVFAALGDVRGSAVLDLGCGAGDYARALARRGATKVVGHDRSLGMIEHARGRERTAPLGIRYITDELRADLHHAFDVVLSVYVMPYATTRDELAGICASAAWLLRRGGLFVTLPIHPDFPYDEPDYYRHYGFRMYSGDRPADGSPVTLELLCGGHQESVTARYWSHEALAGALSDTGFTELAFPPFQVTPAGVREQGPDFWDGYLTRPHATIIAARSHGA</sequence>
<evidence type="ECO:0000313" key="2">
    <source>
        <dbReference type="EMBL" id="TDD63779.1"/>
    </source>
</evidence>
<dbReference type="SUPFAM" id="SSF53335">
    <property type="entry name" value="S-adenosyl-L-methionine-dependent methyltransferases"/>
    <property type="match status" value="1"/>
</dbReference>
<evidence type="ECO:0000259" key="1">
    <source>
        <dbReference type="Pfam" id="PF13649"/>
    </source>
</evidence>
<dbReference type="Proteomes" id="UP000294513">
    <property type="component" value="Unassembled WGS sequence"/>
</dbReference>
<keyword evidence="3" id="KW-1185">Reference proteome</keyword>
<dbReference type="OrthoDB" id="3286690at2"/>
<dbReference type="EMBL" id="SMKU01000471">
    <property type="protein sequence ID" value="TDD63779.1"/>
    <property type="molecule type" value="Genomic_DNA"/>
</dbReference>
<feature type="domain" description="Methyltransferase" evidence="1">
    <location>
        <begin position="43"/>
        <end position="137"/>
    </location>
</feature>
<dbReference type="GO" id="GO:0032259">
    <property type="term" value="P:methylation"/>
    <property type="evidence" value="ECO:0007669"/>
    <property type="project" value="UniProtKB-KW"/>
</dbReference>
<gene>
    <name evidence="2" type="ORF">E1298_43180</name>
</gene>
<reference evidence="2 3" key="1">
    <citation type="submission" date="2019-03" db="EMBL/GenBank/DDBJ databases">
        <title>Draft genome sequences of novel Actinobacteria.</title>
        <authorList>
            <person name="Sahin N."/>
            <person name="Ay H."/>
            <person name="Saygin H."/>
        </authorList>
    </citation>
    <scope>NUCLEOTIDE SEQUENCE [LARGE SCALE GENOMIC DNA]</scope>
    <source>
        <strain evidence="2 3">H3C3</strain>
    </source>
</reference>
<dbReference type="Gene3D" id="3.40.50.150">
    <property type="entry name" value="Vaccinia Virus protein VP39"/>
    <property type="match status" value="1"/>
</dbReference>
<name>A0A4R5A022_9ACTN</name>